<dbReference type="Proteomes" id="UP000011087">
    <property type="component" value="Unassembled WGS sequence"/>
</dbReference>
<dbReference type="Pfam" id="PF06762">
    <property type="entry name" value="LMF1"/>
    <property type="match status" value="1"/>
</dbReference>
<name>L1IGQ7_GUITC</name>
<dbReference type="STRING" id="905079.L1IGQ7"/>
<feature type="transmembrane region" description="Helical" evidence="7">
    <location>
        <begin position="306"/>
        <end position="328"/>
    </location>
</feature>
<accession>L1IGQ7</accession>
<dbReference type="Pfam" id="PF25179">
    <property type="entry name" value="LMF1_C"/>
    <property type="match status" value="1"/>
</dbReference>
<feature type="transmembrane region" description="Helical" evidence="7">
    <location>
        <begin position="374"/>
        <end position="395"/>
    </location>
</feature>
<feature type="non-terminal residue" evidence="10">
    <location>
        <position position="1"/>
    </location>
</feature>
<keyword evidence="3 7" id="KW-0812">Transmembrane</keyword>
<feature type="domain" description="Lipase maturation factor 1/2 N-terminal" evidence="8">
    <location>
        <begin position="198"/>
        <end position="359"/>
    </location>
</feature>
<dbReference type="GO" id="GO:0051604">
    <property type="term" value="P:protein maturation"/>
    <property type="evidence" value="ECO:0007669"/>
    <property type="project" value="InterPro"/>
</dbReference>
<dbReference type="PANTHER" id="PTHR14463:SF10">
    <property type="entry name" value="LIPASE MATURATION FACTOR 1"/>
    <property type="match status" value="1"/>
</dbReference>
<dbReference type="GeneID" id="17292141"/>
<dbReference type="OrthoDB" id="434126at2759"/>
<reference evidence="12" key="2">
    <citation type="submission" date="2012-11" db="EMBL/GenBank/DDBJ databases">
        <authorList>
            <person name="Kuo A."/>
            <person name="Curtis B.A."/>
            <person name="Tanifuji G."/>
            <person name="Burki F."/>
            <person name="Gruber A."/>
            <person name="Irimia M."/>
            <person name="Maruyama S."/>
            <person name="Arias M.C."/>
            <person name="Ball S.G."/>
            <person name="Gile G.H."/>
            <person name="Hirakawa Y."/>
            <person name="Hopkins J.F."/>
            <person name="Rensing S.A."/>
            <person name="Schmutz J."/>
            <person name="Symeonidi A."/>
            <person name="Elias M."/>
            <person name="Eveleigh R.J."/>
            <person name="Herman E.K."/>
            <person name="Klute M.J."/>
            <person name="Nakayama T."/>
            <person name="Obornik M."/>
            <person name="Reyes-Prieto A."/>
            <person name="Armbrust E.V."/>
            <person name="Aves S.J."/>
            <person name="Beiko R.G."/>
            <person name="Coutinho P."/>
            <person name="Dacks J.B."/>
            <person name="Durnford D.G."/>
            <person name="Fast N.M."/>
            <person name="Green B.R."/>
            <person name="Grisdale C."/>
            <person name="Hempe F."/>
            <person name="Henrissat B."/>
            <person name="Hoppner M.P."/>
            <person name="Ishida K.-I."/>
            <person name="Kim E."/>
            <person name="Koreny L."/>
            <person name="Kroth P.G."/>
            <person name="Liu Y."/>
            <person name="Malik S.-B."/>
            <person name="Maier U.G."/>
            <person name="McRose D."/>
            <person name="Mock T."/>
            <person name="Neilson J.A."/>
            <person name="Onodera N.T."/>
            <person name="Poole A.M."/>
            <person name="Pritham E.J."/>
            <person name="Richards T.A."/>
            <person name="Rocap G."/>
            <person name="Roy S.W."/>
            <person name="Sarai C."/>
            <person name="Schaack S."/>
            <person name="Shirato S."/>
            <person name="Slamovits C.H."/>
            <person name="Spencer D.F."/>
            <person name="Suzuki S."/>
            <person name="Worden A.Z."/>
            <person name="Zauner S."/>
            <person name="Barry K."/>
            <person name="Bell C."/>
            <person name="Bharti A.K."/>
            <person name="Crow J.A."/>
            <person name="Grimwood J."/>
            <person name="Kramer R."/>
            <person name="Lindquist E."/>
            <person name="Lucas S."/>
            <person name="Salamov A."/>
            <person name="McFadden G.I."/>
            <person name="Lane C.E."/>
            <person name="Keeling P.J."/>
            <person name="Gray M.W."/>
            <person name="Grigoriev I.V."/>
            <person name="Archibald J.M."/>
        </authorList>
    </citation>
    <scope>NUCLEOTIDE SEQUENCE</scope>
    <source>
        <strain evidence="12">CCMP2712</strain>
    </source>
</reference>
<dbReference type="GO" id="GO:0005789">
    <property type="term" value="C:endoplasmic reticulum membrane"/>
    <property type="evidence" value="ECO:0007669"/>
    <property type="project" value="UniProtKB-SubCell"/>
</dbReference>
<feature type="transmembrane region" description="Helical" evidence="7">
    <location>
        <begin position="43"/>
        <end position="64"/>
    </location>
</feature>
<keyword evidence="4" id="KW-0256">Endoplasmic reticulum</keyword>
<dbReference type="PANTHER" id="PTHR14463">
    <property type="entry name" value="LIPASE MATURATION FACTOR"/>
    <property type="match status" value="1"/>
</dbReference>
<evidence type="ECO:0000259" key="8">
    <source>
        <dbReference type="Pfam" id="PF06762"/>
    </source>
</evidence>
<reference evidence="10 12" key="1">
    <citation type="journal article" date="2012" name="Nature">
        <title>Algal genomes reveal evolutionary mosaicism and the fate of nucleomorphs.</title>
        <authorList>
            <consortium name="DOE Joint Genome Institute"/>
            <person name="Curtis B.A."/>
            <person name="Tanifuji G."/>
            <person name="Burki F."/>
            <person name="Gruber A."/>
            <person name="Irimia M."/>
            <person name="Maruyama S."/>
            <person name="Arias M.C."/>
            <person name="Ball S.G."/>
            <person name="Gile G.H."/>
            <person name="Hirakawa Y."/>
            <person name="Hopkins J.F."/>
            <person name="Kuo A."/>
            <person name="Rensing S.A."/>
            <person name="Schmutz J."/>
            <person name="Symeonidi A."/>
            <person name="Elias M."/>
            <person name="Eveleigh R.J."/>
            <person name="Herman E.K."/>
            <person name="Klute M.J."/>
            <person name="Nakayama T."/>
            <person name="Obornik M."/>
            <person name="Reyes-Prieto A."/>
            <person name="Armbrust E.V."/>
            <person name="Aves S.J."/>
            <person name="Beiko R.G."/>
            <person name="Coutinho P."/>
            <person name="Dacks J.B."/>
            <person name="Durnford D.G."/>
            <person name="Fast N.M."/>
            <person name="Green B.R."/>
            <person name="Grisdale C.J."/>
            <person name="Hempel F."/>
            <person name="Henrissat B."/>
            <person name="Hoppner M.P."/>
            <person name="Ishida K."/>
            <person name="Kim E."/>
            <person name="Koreny L."/>
            <person name="Kroth P.G."/>
            <person name="Liu Y."/>
            <person name="Malik S.B."/>
            <person name="Maier U.G."/>
            <person name="McRose D."/>
            <person name="Mock T."/>
            <person name="Neilson J.A."/>
            <person name="Onodera N.T."/>
            <person name="Poole A.M."/>
            <person name="Pritham E.J."/>
            <person name="Richards T.A."/>
            <person name="Rocap G."/>
            <person name="Roy S.W."/>
            <person name="Sarai C."/>
            <person name="Schaack S."/>
            <person name="Shirato S."/>
            <person name="Slamovits C.H."/>
            <person name="Spencer D.F."/>
            <person name="Suzuki S."/>
            <person name="Worden A.Z."/>
            <person name="Zauner S."/>
            <person name="Barry K."/>
            <person name="Bell C."/>
            <person name="Bharti A.K."/>
            <person name="Crow J.A."/>
            <person name="Grimwood J."/>
            <person name="Kramer R."/>
            <person name="Lindquist E."/>
            <person name="Lucas S."/>
            <person name="Salamov A."/>
            <person name="McFadden G.I."/>
            <person name="Lane C.E."/>
            <person name="Keeling P.J."/>
            <person name="Gray M.W."/>
            <person name="Grigoriev I.V."/>
            <person name="Archibald J.M."/>
        </authorList>
    </citation>
    <scope>NUCLEOTIDE SEQUENCE</scope>
    <source>
        <strain evidence="10 12">CCMP2712</strain>
    </source>
</reference>
<dbReference type="AlphaFoldDB" id="L1IGQ7"/>
<dbReference type="OMA" id="NFAWLNW"/>
<keyword evidence="6 7" id="KW-0472">Membrane</keyword>
<keyword evidence="5 7" id="KW-1133">Transmembrane helix</keyword>
<evidence type="ECO:0000313" key="11">
    <source>
        <dbReference type="EnsemblProtists" id="EKX35408"/>
    </source>
</evidence>
<proteinExistence type="inferred from homology"/>
<evidence type="ECO:0000256" key="6">
    <source>
        <dbReference type="ARBA" id="ARBA00023136"/>
    </source>
</evidence>
<comment type="subcellular location">
    <subcellularLocation>
        <location evidence="1">Endoplasmic reticulum membrane</location>
        <topology evidence="1">Multi-pass membrane protein</topology>
    </subcellularLocation>
</comment>
<dbReference type="InterPro" id="IPR057434">
    <property type="entry name" value="LMF1/2_N"/>
</dbReference>
<dbReference type="HOGENOM" id="CLU_020557_2_0_1"/>
<keyword evidence="12" id="KW-1185">Reference proteome</keyword>
<gene>
    <name evidence="10" type="ORF">GUITHDRAFT_79860</name>
</gene>
<evidence type="ECO:0000256" key="2">
    <source>
        <dbReference type="ARBA" id="ARBA00005512"/>
    </source>
</evidence>
<dbReference type="InterPro" id="IPR009613">
    <property type="entry name" value="LMF"/>
</dbReference>
<evidence type="ECO:0000256" key="1">
    <source>
        <dbReference type="ARBA" id="ARBA00004477"/>
    </source>
</evidence>
<feature type="transmembrane region" description="Helical" evidence="7">
    <location>
        <begin position="76"/>
        <end position="99"/>
    </location>
</feature>
<feature type="transmembrane region" description="Helical" evidence="7">
    <location>
        <begin position="340"/>
        <end position="362"/>
    </location>
</feature>
<comment type="similarity">
    <text evidence="2">Belongs to the lipase maturation factor family.</text>
</comment>
<dbReference type="EnsemblProtists" id="EKX35408">
    <property type="protein sequence ID" value="EKX35408"/>
    <property type="gene ID" value="GUITHDRAFT_79860"/>
</dbReference>
<evidence type="ECO:0000313" key="10">
    <source>
        <dbReference type="EMBL" id="EKX35408.1"/>
    </source>
</evidence>
<protein>
    <recommendedName>
        <fullName evidence="13">Lipase maturation factor</fullName>
    </recommendedName>
</protein>
<evidence type="ECO:0008006" key="13">
    <source>
        <dbReference type="Google" id="ProtNLM"/>
    </source>
</evidence>
<evidence type="ECO:0000313" key="12">
    <source>
        <dbReference type="Proteomes" id="UP000011087"/>
    </source>
</evidence>
<dbReference type="PaxDb" id="55529-EKX35408"/>
<organism evidence="10">
    <name type="scientific">Guillardia theta (strain CCMP2712)</name>
    <name type="common">Cryptophyte</name>
    <dbReference type="NCBI Taxonomy" id="905079"/>
    <lineage>
        <taxon>Eukaryota</taxon>
        <taxon>Cryptophyceae</taxon>
        <taxon>Pyrenomonadales</taxon>
        <taxon>Geminigeraceae</taxon>
        <taxon>Guillardia</taxon>
    </lineage>
</organism>
<feature type="transmembrane region" description="Helical" evidence="7">
    <location>
        <begin position="158"/>
        <end position="185"/>
    </location>
</feature>
<feature type="domain" description="Lipase maturation factor 1/2 C-terminal" evidence="9">
    <location>
        <begin position="410"/>
        <end position="534"/>
    </location>
</feature>
<sequence length="542" mass="62249">MSWNPLKLLRGGGRIFSSVFTKEGNEAKYSRRGRPQIGVDVDFNTAVLIALLSVVLFSFSLPLLWGQAATLSQSFWLSRIVFFRMLGLVYLVAFAVALFQNSGLLGSNGLLPVDLYLKRVRRMNDWPEQGCTWNMLNEYPTLLWLAKPDQVDRWMSGMAATGMCLSLAVMVVGGSNVLVQLLLWTMYHSINTVGQRWYSFGWESQLLETGFISIFMSPLLCWSALPPGCPTPWVCVWAMRWLTWRIMLGAGMIKIRGDSCWRDLTAMCYHYETQPVPNPFSYFLHFSPVWWHKFETMMNHIVELPLPFLILLPVTALVVFGGMVQILFQITLILSGNLSFLNWLTLIPPILCLNDNFLSFLFSAETISQDYLTGIYFALCALLVYLSAPVVQNILSKNQVMNTSFGSWKLLNTYGAFGSITREREEVVIEGTYADLDEEDEEKVEWKEYLFKVKPSETSRRPPWISPYHYRLDWLMWFLPFSDPRRNPWLYHLIGKFLDNDKNVLPLIRHNPFQDANPPKFVRASLYLYEYAPPGSDAAARG</sequence>
<evidence type="ECO:0000256" key="7">
    <source>
        <dbReference type="SAM" id="Phobius"/>
    </source>
</evidence>
<evidence type="ECO:0000256" key="5">
    <source>
        <dbReference type="ARBA" id="ARBA00022989"/>
    </source>
</evidence>
<dbReference type="InterPro" id="IPR057433">
    <property type="entry name" value="LMF1/2_C"/>
</dbReference>
<reference evidence="11" key="3">
    <citation type="submission" date="2015-06" db="UniProtKB">
        <authorList>
            <consortium name="EnsemblProtists"/>
        </authorList>
    </citation>
    <scope>IDENTIFICATION</scope>
</reference>
<dbReference type="EMBL" id="JH993091">
    <property type="protein sequence ID" value="EKX35408.1"/>
    <property type="molecule type" value="Genomic_DNA"/>
</dbReference>
<evidence type="ECO:0000256" key="4">
    <source>
        <dbReference type="ARBA" id="ARBA00022824"/>
    </source>
</evidence>
<dbReference type="eggNOG" id="ENOG502QT4H">
    <property type="taxonomic scope" value="Eukaryota"/>
</dbReference>
<dbReference type="KEGG" id="gtt:GUITHDRAFT_79860"/>
<dbReference type="RefSeq" id="XP_005822388.1">
    <property type="nucleotide sequence ID" value="XM_005822331.1"/>
</dbReference>
<evidence type="ECO:0000259" key="9">
    <source>
        <dbReference type="Pfam" id="PF25179"/>
    </source>
</evidence>
<evidence type="ECO:0000256" key="3">
    <source>
        <dbReference type="ARBA" id="ARBA00022692"/>
    </source>
</evidence>